<dbReference type="Proteomes" id="UP000501690">
    <property type="component" value="Linkage Group LG11"/>
</dbReference>
<sequence length="148" mass="16172">MLTTIASPADDDTVVRFTSCEALLHQCPQRLLFPRIPDLDTATTSMSLLALTGDAWSRRRCSFSFLCEPPPLGLPLLELQLDMTHTPRATTVSDGFHPLTSMCYDWTGGSTNECDRMVMIIGRIGVSVECGGKVVIIGEIGLRQLNGE</sequence>
<organism evidence="1 2">
    <name type="scientific">Vigna unguiculata</name>
    <name type="common">Cowpea</name>
    <dbReference type="NCBI Taxonomy" id="3917"/>
    <lineage>
        <taxon>Eukaryota</taxon>
        <taxon>Viridiplantae</taxon>
        <taxon>Streptophyta</taxon>
        <taxon>Embryophyta</taxon>
        <taxon>Tracheophyta</taxon>
        <taxon>Spermatophyta</taxon>
        <taxon>Magnoliopsida</taxon>
        <taxon>eudicotyledons</taxon>
        <taxon>Gunneridae</taxon>
        <taxon>Pentapetalae</taxon>
        <taxon>rosids</taxon>
        <taxon>fabids</taxon>
        <taxon>Fabales</taxon>
        <taxon>Fabaceae</taxon>
        <taxon>Papilionoideae</taxon>
        <taxon>50 kb inversion clade</taxon>
        <taxon>NPAAA clade</taxon>
        <taxon>indigoferoid/millettioid clade</taxon>
        <taxon>Phaseoleae</taxon>
        <taxon>Vigna</taxon>
    </lineage>
</organism>
<evidence type="ECO:0000313" key="1">
    <source>
        <dbReference type="EMBL" id="QCE14818.1"/>
    </source>
</evidence>
<protein>
    <submittedName>
        <fullName evidence="1">Uncharacterized protein</fullName>
    </submittedName>
</protein>
<dbReference type="AlphaFoldDB" id="A0A4D6NNA0"/>
<proteinExistence type="predicted"/>
<evidence type="ECO:0000313" key="2">
    <source>
        <dbReference type="Proteomes" id="UP000501690"/>
    </source>
</evidence>
<dbReference type="EMBL" id="CP039355">
    <property type="protein sequence ID" value="QCE14818.1"/>
    <property type="molecule type" value="Genomic_DNA"/>
</dbReference>
<accession>A0A4D6NNA0</accession>
<name>A0A4D6NNA0_VIGUN</name>
<gene>
    <name evidence="1" type="ORF">DEO72_LG11g1824</name>
</gene>
<reference evidence="1 2" key="1">
    <citation type="submission" date="2019-04" db="EMBL/GenBank/DDBJ databases">
        <title>An improved genome assembly and genetic linkage map for asparagus bean, Vigna unguiculata ssp. sesquipedialis.</title>
        <authorList>
            <person name="Xia Q."/>
            <person name="Zhang R."/>
            <person name="Dong Y."/>
        </authorList>
    </citation>
    <scope>NUCLEOTIDE SEQUENCE [LARGE SCALE GENOMIC DNA]</scope>
    <source>
        <tissue evidence="1">Leaf</tissue>
    </source>
</reference>
<keyword evidence="2" id="KW-1185">Reference proteome</keyword>